<evidence type="ECO:0000313" key="3">
    <source>
        <dbReference type="Proteomes" id="UP000010478"/>
    </source>
</evidence>
<evidence type="ECO:0000313" key="2">
    <source>
        <dbReference type="EMBL" id="AFZ10940.1"/>
    </source>
</evidence>
<dbReference type="Proteomes" id="UP000010478">
    <property type="component" value="Plasmid pOSC7112.03"/>
</dbReference>
<reference evidence="2 3" key="1">
    <citation type="submission" date="2012-05" db="EMBL/GenBank/DDBJ databases">
        <title>Finished plasmid 3 of genome of Oscillatoria sp. PCC 7112.</title>
        <authorList>
            <consortium name="US DOE Joint Genome Institute"/>
            <person name="Gugger M."/>
            <person name="Coursin T."/>
            <person name="Rippka R."/>
            <person name="Tandeau De Marsac N."/>
            <person name="Huntemann M."/>
            <person name="Wei C.-L."/>
            <person name="Han J."/>
            <person name="Detter J.C."/>
            <person name="Han C."/>
            <person name="Tapia R."/>
            <person name="Davenport K."/>
            <person name="Daligault H."/>
            <person name="Erkkila T."/>
            <person name="Gu W."/>
            <person name="Munk A.C.C."/>
            <person name="Teshima H."/>
            <person name="Xu Y."/>
            <person name="Chain P."/>
            <person name="Chen A."/>
            <person name="Krypides N."/>
            <person name="Mavromatis K."/>
            <person name="Markowitz V."/>
            <person name="Szeto E."/>
            <person name="Ivanova N."/>
            <person name="Mikhailova N."/>
            <person name="Ovchinnikova G."/>
            <person name="Pagani I."/>
            <person name="Pati A."/>
            <person name="Goodwin L."/>
            <person name="Peters L."/>
            <person name="Pitluck S."/>
            <person name="Woyke T."/>
            <person name="Kerfeld C."/>
        </authorList>
    </citation>
    <scope>NUCLEOTIDE SEQUENCE [LARGE SCALE GENOMIC DNA]</scope>
    <source>
        <strain evidence="2 3">PCC 7112</strain>
        <plasmid evidence="2 3">pOSC7112.03</plasmid>
    </source>
</reference>
<dbReference type="RefSeq" id="WP_015179899.1">
    <property type="nucleotide sequence ID" value="NC_019731.1"/>
</dbReference>
<dbReference type="EMBL" id="CP003617">
    <property type="protein sequence ID" value="AFZ10940.1"/>
    <property type="molecule type" value="Genomic_DNA"/>
</dbReference>
<keyword evidence="2" id="KW-0614">Plasmid</keyword>
<feature type="region of interest" description="Disordered" evidence="1">
    <location>
        <begin position="29"/>
        <end position="55"/>
    </location>
</feature>
<proteinExistence type="predicted"/>
<evidence type="ECO:0000256" key="1">
    <source>
        <dbReference type="SAM" id="MobiDB-lite"/>
    </source>
</evidence>
<name>K9VUS8_9CYAN</name>
<dbReference type="AlphaFoldDB" id="K9VUS8"/>
<gene>
    <name evidence="2" type="ORF">Osc7112_6857</name>
</gene>
<accession>K9VUS8</accession>
<geneLocation type="plasmid" evidence="2 3">
    <name>pOSC7112.03</name>
</geneLocation>
<protein>
    <submittedName>
        <fullName evidence="2">Uncharacterized protein</fullName>
    </submittedName>
</protein>
<dbReference type="KEGG" id="oni:Osc7112_6857"/>
<organism evidence="2 3">
    <name type="scientific">Phormidium nigroviride PCC 7112</name>
    <dbReference type="NCBI Taxonomy" id="179408"/>
    <lineage>
        <taxon>Bacteria</taxon>
        <taxon>Bacillati</taxon>
        <taxon>Cyanobacteriota</taxon>
        <taxon>Cyanophyceae</taxon>
        <taxon>Oscillatoriophycideae</taxon>
        <taxon>Oscillatoriales</taxon>
        <taxon>Oscillatoriaceae</taxon>
        <taxon>Phormidium</taxon>
    </lineage>
</organism>
<dbReference type="HOGENOM" id="CLU_1561371_0_0_3"/>
<feature type="compositionally biased region" description="Acidic residues" evidence="1">
    <location>
        <begin position="35"/>
        <end position="51"/>
    </location>
</feature>
<sequence length="171" mass="19897">MAGINYVDRVNGKPVRVYPYWIDRPNCNWHSPPVAEDEDEDEDDDEPESEDEVRGNRKGWISRLTTWWKRRDAININFLEESSLMRSQEMSSELETVKQLVELDPVPEAIVKSVDMAWAVYRKGQIPDNYLICKEMFWEGICQILGYIPAHIKCSGQGHVYISFSPNETSR</sequence>
<keyword evidence="3" id="KW-1185">Reference proteome</keyword>